<evidence type="ECO:0000256" key="5">
    <source>
        <dbReference type="ARBA" id="ARBA00022984"/>
    </source>
</evidence>
<evidence type="ECO:0000256" key="3">
    <source>
        <dbReference type="ARBA" id="ARBA00022679"/>
    </source>
</evidence>
<dbReference type="GO" id="GO:0008360">
    <property type="term" value="P:regulation of cell shape"/>
    <property type="evidence" value="ECO:0007669"/>
    <property type="project" value="UniProtKB-UniRule"/>
</dbReference>
<evidence type="ECO:0000256" key="7">
    <source>
        <dbReference type="PROSITE-ProRule" id="PRU01373"/>
    </source>
</evidence>
<dbReference type="CDD" id="cd16913">
    <property type="entry name" value="YkuD_like"/>
    <property type="match status" value="1"/>
</dbReference>
<proteinExistence type="inferred from homology"/>
<evidence type="ECO:0000313" key="9">
    <source>
        <dbReference type="EMBL" id="SNX43258.1"/>
    </source>
</evidence>
<dbReference type="Proteomes" id="UP000219042">
    <property type="component" value="Unassembled WGS sequence"/>
</dbReference>
<protein>
    <submittedName>
        <fullName evidence="9">L,D-transpeptidase catalytic domain</fullName>
    </submittedName>
</protein>
<dbReference type="GO" id="GO:0016740">
    <property type="term" value="F:transferase activity"/>
    <property type="evidence" value="ECO:0007669"/>
    <property type="project" value="UniProtKB-KW"/>
</dbReference>
<feature type="active site" description="Proton donor/acceptor" evidence="7">
    <location>
        <position position="136"/>
    </location>
</feature>
<reference evidence="10" key="1">
    <citation type="submission" date="2016-09" db="EMBL/GenBank/DDBJ databases">
        <authorList>
            <person name="Varghese N."/>
            <person name="Submissions S."/>
        </authorList>
    </citation>
    <scope>NUCLEOTIDE SEQUENCE [LARGE SCALE GENOMIC DNA]</scope>
    <source>
        <strain evidence="10">ANC 4466</strain>
    </source>
</reference>
<name>A0A240E3B1_9GAMM</name>
<organism evidence="9 10">
    <name type="scientific">Acinetobacter puyangensis</name>
    <dbReference type="NCBI Taxonomy" id="1096779"/>
    <lineage>
        <taxon>Bacteria</taxon>
        <taxon>Pseudomonadati</taxon>
        <taxon>Pseudomonadota</taxon>
        <taxon>Gammaproteobacteria</taxon>
        <taxon>Moraxellales</taxon>
        <taxon>Moraxellaceae</taxon>
        <taxon>Acinetobacter</taxon>
    </lineage>
</organism>
<accession>A0A240E3B1</accession>
<dbReference type="Gene3D" id="2.40.440.10">
    <property type="entry name" value="L,D-transpeptidase catalytic domain-like"/>
    <property type="match status" value="1"/>
</dbReference>
<dbReference type="InterPro" id="IPR005490">
    <property type="entry name" value="LD_TPept_cat_dom"/>
</dbReference>
<feature type="active site" description="Nucleophile" evidence="7">
    <location>
        <position position="163"/>
    </location>
</feature>
<keyword evidence="6 7" id="KW-0961">Cell wall biogenesis/degradation</keyword>
<dbReference type="GO" id="GO:0071555">
    <property type="term" value="P:cell wall organization"/>
    <property type="evidence" value="ECO:0007669"/>
    <property type="project" value="UniProtKB-UniRule"/>
</dbReference>
<dbReference type="PROSITE" id="PS52029">
    <property type="entry name" value="LD_TPASE"/>
    <property type="match status" value="1"/>
</dbReference>
<sequence>MKKLIILVAISIVAVLLVLRFNQFMPSPTTEKTAIQPVDWQQVVVDKVEVYKSRRELKLLQQGQVIKTYKMRLGFEPVGHKTTEGDGKTPEGLYRLDWRNPNSQFYKSLHISYPNAQDQAQAKARGVSAGGDVMIHGSMKSLGGAKGQPLYHYLPAKDWTWGCIAVSNEDMDELWAQIKNNTPIEIFP</sequence>
<dbReference type="GO" id="GO:0004180">
    <property type="term" value="F:carboxypeptidase activity"/>
    <property type="evidence" value="ECO:0007669"/>
    <property type="project" value="UniProtKB-ARBA"/>
</dbReference>
<dbReference type="InterPro" id="IPR038063">
    <property type="entry name" value="Transpep_catalytic_dom"/>
</dbReference>
<evidence type="ECO:0000313" key="10">
    <source>
        <dbReference type="Proteomes" id="UP000219042"/>
    </source>
</evidence>
<evidence type="ECO:0000256" key="2">
    <source>
        <dbReference type="ARBA" id="ARBA00005992"/>
    </source>
</evidence>
<dbReference type="SUPFAM" id="SSF141523">
    <property type="entry name" value="L,D-transpeptidase catalytic domain-like"/>
    <property type="match status" value="1"/>
</dbReference>
<dbReference type="PANTHER" id="PTHR36699:SF1">
    <property type="entry name" value="L,D-TRANSPEPTIDASE YAFK-RELATED"/>
    <property type="match status" value="1"/>
</dbReference>
<dbReference type="OrthoDB" id="9809748at2"/>
<feature type="domain" description="L,D-TPase catalytic" evidence="8">
    <location>
        <begin position="46"/>
        <end position="187"/>
    </location>
</feature>
<keyword evidence="10" id="KW-1185">Reference proteome</keyword>
<evidence type="ECO:0000256" key="4">
    <source>
        <dbReference type="ARBA" id="ARBA00022960"/>
    </source>
</evidence>
<comment type="pathway">
    <text evidence="1 7">Cell wall biogenesis; peptidoglycan biosynthesis.</text>
</comment>
<dbReference type="RefSeq" id="WP_097077574.1">
    <property type="nucleotide sequence ID" value="NZ_BAABHT010000020.1"/>
</dbReference>
<dbReference type="AlphaFoldDB" id="A0A240E3B1"/>
<dbReference type="Pfam" id="PF03734">
    <property type="entry name" value="YkuD"/>
    <property type="match status" value="1"/>
</dbReference>
<dbReference type="GO" id="GO:0009252">
    <property type="term" value="P:peptidoglycan biosynthetic process"/>
    <property type="evidence" value="ECO:0007669"/>
    <property type="project" value="UniProtKB-UniPathway"/>
</dbReference>
<evidence type="ECO:0000256" key="1">
    <source>
        <dbReference type="ARBA" id="ARBA00004752"/>
    </source>
</evidence>
<evidence type="ECO:0000259" key="8">
    <source>
        <dbReference type="PROSITE" id="PS52029"/>
    </source>
</evidence>
<gene>
    <name evidence="9" type="ORF">SAMN05421731_101293</name>
</gene>
<dbReference type="PANTHER" id="PTHR36699">
    <property type="entry name" value="LD-TRANSPEPTIDASE"/>
    <property type="match status" value="1"/>
</dbReference>
<keyword evidence="4 7" id="KW-0133">Cell shape</keyword>
<keyword evidence="3" id="KW-0808">Transferase</keyword>
<dbReference type="UniPathway" id="UPA00219"/>
<dbReference type="EMBL" id="OANT01000001">
    <property type="protein sequence ID" value="SNX43258.1"/>
    <property type="molecule type" value="Genomic_DNA"/>
</dbReference>
<keyword evidence="5 7" id="KW-0573">Peptidoglycan synthesis</keyword>
<comment type="similarity">
    <text evidence="2">Belongs to the YkuD family.</text>
</comment>
<evidence type="ECO:0000256" key="6">
    <source>
        <dbReference type="ARBA" id="ARBA00023316"/>
    </source>
</evidence>